<dbReference type="HOGENOM" id="CLU_764494_0_0_6"/>
<dbReference type="AlphaFoldDB" id="N8XN68"/>
<accession>N8XN68</accession>
<evidence type="ECO:0000313" key="1">
    <source>
        <dbReference type="EMBL" id="ENV10469.1"/>
    </source>
</evidence>
<reference evidence="1 2" key="1">
    <citation type="submission" date="2013-02" db="EMBL/GenBank/DDBJ databases">
        <title>The Genome Sequence of Acinetobacter sp. CIP 56.2.</title>
        <authorList>
            <consortium name="The Broad Institute Genome Sequencing Platform"/>
            <consortium name="The Broad Institute Genome Sequencing Center for Infectious Disease"/>
            <person name="Cerqueira G."/>
            <person name="Feldgarden M."/>
            <person name="Courvalin P."/>
            <person name="Perichon B."/>
            <person name="Grillot-Courvalin C."/>
            <person name="Clermont D."/>
            <person name="Rocha E."/>
            <person name="Yoon E.-J."/>
            <person name="Nemec A."/>
            <person name="Walker B."/>
            <person name="Young S.K."/>
            <person name="Zeng Q."/>
            <person name="Gargeya S."/>
            <person name="Fitzgerald M."/>
            <person name="Haas B."/>
            <person name="Abouelleil A."/>
            <person name="Alvarado L."/>
            <person name="Arachchi H.M."/>
            <person name="Berlin A.M."/>
            <person name="Chapman S.B."/>
            <person name="Dewar J."/>
            <person name="Goldberg J."/>
            <person name="Griggs A."/>
            <person name="Gujja S."/>
            <person name="Hansen M."/>
            <person name="Howarth C."/>
            <person name="Imamovic A."/>
            <person name="Larimer J."/>
            <person name="McCowan C."/>
            <person name="Murphy C."/>
            <person name="Neiman D."/>
            <person name="Pearson M."/>
            <person name="Priest M."/>
            <person name="Roberts A."/>
            <person name="Saif S."/>
            <person name="Shea T."/>
            <person name="Sisk P."/>
            <person name="Sykes S."/>
            <person name="Wortman J."/>
            <person name="Nusbaum C."/>
            <person name="Birren B."/>
        </authorList>
    </citation>
    <scope>NUCLEOTIDE SEQUENCE [LARGE SCALE GENOMIC DNA]</scope>
    <source>
        <strain evidence="1 2">CIP 56.2</strain>
    </source>
</reference>
<proteinExistence type="predicted"/>
<dbReference type="eggNOG" id="ENOG502ZWVW">
    <property type="taxonomic scope" value="Bacteria"/>
</dbReference>
<dbReference type="Proteomes" id="UP000013209">
    <property type="component" value="Unassembled WGS sequence"/>
</dbReference>
<protein>
    <submittedName>
        <fullName evidence="1">Uncharacterized protein</fullName>
    </submittedName>
</protein>
<dbReference type="EMBL" id="APPH01000004">
    <property type="protein sequence ID" value="ENV10469.1"/>
    <property type="molecule type" value="Genomic_DNA"/>
</dbReference>
<dbReference type="RefSeq" id="WP_004801726.1">
    <property type="nucleotide sequence ID" value="NZ_KB849439.1"/>
</dbReference>
<dbReference type="PATRIC" id="fig|1144672.3.peg.223"/>
<sequence length="363" mass="42855">MSKENWEIQFIKPCRFLNEEHRLLTPEYTYQSIAKGRMVQINLDNCSIQRMEELTEDATVRDVEAVGLLPLYEILQKGMISLTCIGINEMPDWRVKNAEIAYERFCRKFWPGHQDDKEATRRKYDPESKERKVKFAELSEGARSVYGIAYVAILQIQNIHHNYSSITPEKRFEIYLHSMIGLLNIVSGFELEIAKWAFWELNMQEINQLTPSIKQRRRDIRENFAKVKNTISKCQEFAFDAAMDLHWLSGANFSEDFGHDIEINGTRLKLDNWIGTNDHKLYRISRCIHSTYYDNSTMKRLAITREKELSSNLYWRNVDEISKEILSYRYHKGYSVDNKLLIKIDMAVTHIEKKLVEKFSEVI</sequence>
<name>N8XN68_9GAMM</name>
<organism evidence="1 2">
    <name type="scientific">Acinetobacter higginsii</name>
    <dbReference type="NCBI Taxonomy" id="70347"/>
    <lineage>
        <taxon>Bacteria</taxon>
        <taxon>Pseudomonadati</taxon>
        <taxon>Pseudomonadota</taxon>
        <taxon>Gammaproteobacteria</taxon>
        <taxon>Moraxellales</taxon>
        <taxon>Moraxellaceae</taxon>
        <taxon>Acinetobacter</taxon>
    </lineage>
</organism>
<comment type="caution">
    <text evidence="1">The sequence shown here is derived from an EMBL/GenBank/DDBJ whole genome shotgun (WGS) entry which is preliminary data.</text>
</comment>
<gene>
    <name evidence="1" type="ORF">F966_00233</name>
</gene>
<evidence type="ECO:0000313" key="2">
    <source>
        <dbReference type="Proteomes" id="UP000013209"/>
    </source>
</evidence>